<dbReference type="KEGG" id="mpw:MPR_1370"/>
<dbReference type="EMBL" id="FOFY01000007">
    <property type="protein sequence ID" value="SEQ92883.1"/>
    <property type="molecule type" value="Genomic_DNA"/>
</dbReference>
<dbReference type="AlphaFoldDB" id="A0AAJ4W4F2"/>
<evidence type="ECO:0000313" key="1">
    <source>
        <dbReference type="EMBL" id="SEQ92883.1"/>
    </source>
</evidence>
<evidence type="ECO:0008006" key="3">
    <source>
        <dbReference type="Google" id="ProtNLM"/>
    </source>
</evidence>
<dbReference type="Proteomes" id="UP000183496">
    <property type="component" value="Unassembled WGS sequence"/>
</dbReference>
<protein>
    <recommendedName>
        <fullName evidence="3">DUF2004 domain-containing protein</fullName>
    </recommendedName>
</protein>
<reference evidence="1 2" key="1">
    <citation type="submission" date="2016-10" db="EMBL/GenBank/DDBJ databases">
        <authorList>
            <person name="Varghese N."/>
            <person name="Submissions S."/>
        </authorList>
    </citation>
    <scope>NUCLEOTIDE SEQUENCE [LARGE SCALE GENOMIC DNA]</scope>
    <source>
        <strain evidence="2">DSM 19823 / KCTC 23066 / CCTCC M 208030 / D25</strain>
    </source>
</reference>
<accession>A0AAJ4W4F2</accession>
<gene>
    <name evidence="1" type="ORF">SAMN04488089_107139</name>
</gene>
<evidence type="ECO:0000313" key="2">
    <source>
        <dbReference type="Proteomes" id="UP000183496"/>
    </source>
</evidence>
<sequence length="153" mass="17735">MIKLPYFEILDLNEDYFEASFTTTKGQDVSLAIDFEGDKPKASDLQRVESFLNYIEDHIQTVQYNLLSSAYASNVEDYINHHRDELADEPQMQSITSSEQFVDALKIYAINIYPTLEKRFVSIDFTIDQDLTQYLLVVDLTPDLSIHYITMES</sequence>
<dbReference type="RefSeq" id="WP_082027820.1">
    <property type="nucleotide sequence ID" value="NZ_CP010817.1"/>
</dbReference>
<proteinExistence type="predicted"/>
<name>A0AAJ4W4F2_MYRPR</name>
<organism evidence="1 2">
    <name type="scientific">Myroides profundi</name>
    <dbReference type="NCBI Taxonomy" id="480520"/>
    <lineage>
        <taxon>Bacteria</taxon>
        <taxon>Pseudomonadati</taxon>
        <taxon>Bacteroidota</taxon>
        <taxon>Flavobacteriia</taxon>
        <taxon>Flavobacteriales</taxon>
        <taxon>Flavobacteriaceae</taxon>
        <taxon>Myroides</taxon>
    </lineage>
</organism>
<keyword evidence="2" id="KW-1185">Reference proteome</keyword>
<comment type="caution">
    <text evidence="1">The sequence shown here is derived from an EMBL/GenBank/DDBJ whole genome shotgun (WGS) entry which is preliminary data.</text>
</comment>